<protein>
    <submittedName>
        <fullName evidence="2">NAD-dependent epimerase/dehydratase family protein</fullName>
    </submittedName>
</protein>
<feature type="domain" description="NAD-dependent epimerase/dehydratase" evidence="1">
    <location>
        <begin position="3"/>
        <end position="229"/>
    </location>
</feature>
<organism evidence="2 3">
    <name type="scientific">Candidatus Nephthysia bennettiae</name>
    <dbReference type="NCBI Taxonomy" id="3127016"/>
    <lineage>
        <taxon>Bacteria</taxon>
        <taxon>Bacillati</taxon>
        <taxon>Candidatus Dormiibacterota</taxon>
        <taxon>Candidatus Dormibacteria</taxon>
        <taxon>Candidatus Dormibacterales</taxon>
        <taxon>Candidatus Dormibacteraceae</taxon>
        <taxon>Candidatus Nephthysia</taxon>
    </lineage>
</organism>
<reference evidence="2" key="1">
    <citation type="submission" date="2020-10" db="EMBL/GenBank/DDBJ databases">
        <title>Ca. Dormibacterota MAGs.</title>
        <authorList>
            <person name="Montgomery K."/>
        </authorList>
    </citation>
    <scope>NUCLEOTIDE SEQUENCE [LARGE SCALE GENOMIC DNA]</scope>
    <source>
        <strain evidence="2">SC8812_S17_10</strain>
    </source>
</reference>
<proteinExistence type="predicted"/>
<name>A0A934K440_9BACT</name>
<evidence type="ECO:0000313" key="2">
    <source>
        <dbReference type="EMBL" id="MBJ7598499.1"/>
    </source>
</evidence>
<dbReference type="PANTHER" id="PTHR48079:SF6">
    <property type="entry name" value="NAD(P)-BINDING DOMAIN-CONTAINING PROTEIN-RELATED"/>
    <property type="match status" value="1"/>
</dbReference>
<dbReference type="InterPro" id="IPR001509">
    <property type="entry name" value="Epimerase_deHydtase"/>
</dbReference>
<dbReference type="Pfam" id="PF01370">
    <property type="entry name" value="Epimerase"/>
    <property type="match status" value="1"/>
</dbReference>
<dbReference type="EMBL" id="JAEKNR010000114">
    <property type="protein sequence ID" value="MBJ7598499.1"/>
    <property type="molecule type" value="Genomic_DNA"/>
</dbReference>
<evidence type="ECO:0000259" key="1">
    <source>
        <dbReference type="Pfam" id="PF01370"/>
    </source>
</evidence>
<gene>
    <name evidence="2" type="ORF">JF922_10495</name>
</gene>
<dbReference type="RefSeq" id="WP_338201553.1">
    <property type="nucleotide sequence ID" value="NZ_JAEKNR010000114.1"/>
</dbReference>
<dbReference type="Gene3D" id="3.40.50.720">
    <property type="entry name" value="NAD(P)-binding Rossmann-like Domain"/>
    <property type="match status" value="1"/>
</dbReference>
<dbReference type="InterPro" id="IPR051783">
    <property type="entry name" value="NAD(P)-dependent_oxidoreduct"/>
</dbReference>
<comment type="caution">
    <text evidence="2">The sequence shown here is derived from an EMBL/GenBank/DDBJ whole genome shotgun (WGS) entry which is preliminary data.</text>
</comment>
<dbReference type="InterPro" id="IPR036291">
    <property type="entry name" value="NAD(P)-bd_dom_sf"/>
</dbReference>
<evidence type="ECO:0000313" key="3">
    <source>
        <dbReference type="Proteomes" id="UP000612893"/>
    </source>
</evidence>
<dbReference type="GO" id="GO:0004029">
    <property type="term" value="F:aldehyde dehydrogenase (NAD+) activity"/>
    <property type="evidence" value="ECO:0007669"/>
    <property type="project" value="TreeGrafter"/>
</dbReference>
<dbReference type="GO" id="GO:0005737">
    <property type="term" value="C:cytoplasm"/>
    <property type="evidence" value="ECO:0007669"/>
    <property type="project" value="TreeGrafter"/>
</dbReference>
<dbReference type="PANTHER" id="PTHR48079">
    <property type="entry name" value="PROTEIN YEEZ"/>
    <property type="match status" value="1"/>
</dbReference>
<keyword evidence="3" id="KW-1185">Reference proteome</keyword>
<dbReference type="SUPFAM" id="SSF51735">
    <property type="entry name" value="NAD(P)-binding Rossmann-fold domains"/>
    <property type="match status" value="1"/>
</dbReference>
<sequence length="339" mass="36742">MRVLVTGAGGFVGGHLVEALADRSHHVRAMVQPGEAAHRLQRAPDGIETVEGDLTDRGSLKRAVRGVQRVYNVAARTGTWGLEAAYTAVNVRGLGDLIEEAMEAGVGRIVHTSSITVYGHNVKGTVTEDHPYHAEDNPYSRSKIASEELIGRLVIQRGAPVVIVRPGWVYGPGDVANFARIVQLVQSGGGFLFGRGDNVVPIVYVKDVAEGLARAGEAPDDAVGCAYNIVDDRRVTQAEYLNAIADALHVRHPSLQLPFAALYLAGRTAELLWRAAGRRKGAPPPLTTYGVTLIGRDQRFSIDRARQELGYAPTFDLNRGVEAGVRWYLQWRADRPATN</sequence>
<dbReference type="Proteomes" id="UP000612893">
    <property type="component" value="Unassembled WGS sequence"/>
</dbReference>
<accession>A0A934K440</accession>
<dbReference type="AlphaFoldDB" id="A0A934K440"/>